<sequence length="640" mass="70779">MTETSRIQRLGARLANQIAAGEVVERPASVVKELVENSLDAGASRVDIEIEQGGIKLIRIRDNGSGIHKDDLALSLSRHATSKIVSLEDLEQVESLGFRGEALASINSVSRMKLTSRTEADKTAWEVEAEGREMEISIKPAAHPKGTTLEVKDLFFNTPARRKFLKKEKTEFNHLEEVVKRLALSRFDIAVNLSHNRKNIFSLPAVKKHTDQNAMAARIGRVCGSKFIQESVYIEQQALGYKLSGWMGLPTFSRSQADMQYFYVNGRMVRDRVVVHAVKQAYRDVLYHGRHPAFVLFFELDPSTVDVNAHPTKHEVRFRESRSVHDFLFRSLHKALAALRPEDQPEPAATSFQANTSGELVNQQTLPEEIAPVQNSMDLSARRASFSSGASSGVSSGSFSKTSGPSASRVAEEMRSYGALHPQAGNAAPAFVETAPDPLLAVEARDIPPLGFAIAQLKGIYILAEDAEGLVLVDMHAAHERITYERMKHAWHSEGLKVTPMLVPIEVSVSEREAALAESTTDELLQLGLEVQRLGPESLALRSIPALLRGANGEQLLRDILSDLSEHGQSQRIKNNINELLGTMACHGSVRANRRLTIDEMNALLRDMEATERSGQCNHGRPTWTRLSMVALDKLFLRGQ</sequence>
<proteinExistence type="inferred from homology"/>
<gene>
    <name evidence="5" type="primary">mutL</name>
    <name evidence="9" type="ORF">DC094_07395</name>
</gene>
<keyword evidence="9" id="KW-0540">Nuclease</keyword>
<protein>
    <recommendedName>
        <fullName evidence="2 5">DNA mismatch repair protein MutL</fullName>
    </recommendedName>
</protein>
<dbReference type="Gene3D" id="3.30.230.10">
    <property type="match status" value="1"/>
</dbReference>
<evidence type="ECO:0000313" key="10">
    <source>
        <dbReference type="Proteomes" id="UP000244906"/>
    </source>
</evidence>
<dbReference type="Pfam" id="PF08676">
    <property type="entry name" value="MutL_C"/>
    <property type="match status" value="1"/>
</dbReference>
<keyword evidence="9" id="KW-0255">Endonuclease</keyword>
<dbReference type="PROSITE" id="PS00058">
    <property type="entry name" value="DNA_MISMATCH_REPAIR_1"/>
    <property type="match status" value="1"/>
</dbReference>
<dbReference type="HAMAP" id="MF_00149">
    <property type="entry name" value="DNA_mis_repair"/>
    <property type="match status" value="1"/>
</dbReference>
<dbReference type="InterPro" id="IPR042120">
    <property type="entry name" value="MutL_C_dimsub"/>
</dbReference>
<organism evidence="9 10">
    <name type="scientific">Pelagibaculum spongiae</name>
    <dbReference type="NCBI Taxonomy" id="2080658"/>
    <lineage>
        <taxon>Bacteria</taxon>
        <taxon>Pseudomonadati</taxon>
        <taxon>Pseudomonadota</taxon>
        <taxon>Gammaproteobacteria</taxon>
        <taxon>Oceanospirillales</taxon>
        <taxon>Pelagibaculum</taxon>
    </lineage>
</organism>
<dbReference type="AlphaFoldDB" id="A0A2V1GVQ6"/>
<comment type="caution">
    <text evidence="9">The sequence shown here is derived from an EMBL/GenBank/DDBJ whole genome shotgun (WGS) entry which is preliminary data.</text>
</comment>
<dbReference type="Gene3D" id="3.30.1540.20">
    <property type="entry name" value="MutL, C-terminal domain, dimerisation subdomain"/>
    <property type="match status" value="1"/>
</dbReference>
<accession>A0A2V1GVQ6</accession>
<dbReference type="SUPFAM" id="SSF55874">
    <property type="entry name" value="ATPase domain of HSP90 chaperone/DNA topoisomerase II/histidine kinase"/>
    <property type="match status" value="1"/>
</dbReference>
<dbReference type="InterPro" id="IPR013507">
    <property type="entry name" value="DNA_mismatch_S5_2-like"/>
</dbReference>
<dbReference type="InterPro" id="IPR014762">
    <property type="entry name" value="DNA_mismatch_repair_CS"/>
</dbReference>
<dbReference type="GO" id="GO:0005524">
    <property type="term" value="F:ATP binding"/>
    <property type="evidence" value="ECO:0007669"/>
    <property type="project" value="InterPro"/>
</dbReference>
<dbReference type="InterPro" id="IPR020568">
    <property type="entry name" value="Ribosomal_Su5_D2-typ_SF"/>
</dbReference>
<dbReference type="FunFam" id="3.30.565.10:FF:000003">
    <property type="entry name" value="DNA mismatch repair endonuclease MutL"/>
    <property type="match status" value="1"/>
</dbReference>
<keyword evidence="4 5" id="KW-0234">DNA repair</keyword>
<keyword evidence="3 5" id="KW-0227">DNA damage</keyword>
<dbReference type="Gene3D" id="3.30.565.10">
    <property type="entry name" value="Histidine kinase-like ATPase, C-terminal domain"/>
    <property type="match status" value="1"/>
</dbReference>
<keyword evidence="10" id="KW-1185">Reference proteome</keyword>
<dbReference type="GO" id="GO:0004519">
    <property type="term" value="F:endonuclease activity"/>
    <property type="evidence" value="ECO:0007669"/>
    <property type="project" value="UniProtKB-KW"/>
</dbReference>
<dbReference type="GO" id="GO:0140664">
    <property type="term" value="F:ATP-dependent DNA damage sensor activity"/>
    <property type="evidence" value="ECO:0007669"/>
    <property type="project" value="InterPro"/>
</dbReference>
<dbReference type="GO" id="GO:0032300">
    <property type="term" value="C:mismatch repair complex"/>
    <property type="evidence" value="ECO:0007669"/>
    <property type="project" value="InterPro"/>
</dbReference>
<dbReference type="InterPro" id="IPR036890">
    <property type="entry name" value="HATPase_C_sf"/>
</dbReference>
<dbReference type="InterPro" id="IPR020667">
    <property type="entry name" value="DNA_mismatch_repair_MutL"/>
</dbReference>
<dbReference type="SMART" id="SM00853">
    <property type="entry name" value="MutL_C"/>
    <property type="match status" value="1"/>
</dbReference>
<name>A0A2V1GVQ6_9GAMM</name>
<evidence type="ECO:0000256" key="6">
    <source>
        <dbReference type="SAM" id="MobiDB-lite"/>
    </source>
</evidence>
<dbReference type="InterPro" id="IPR002099">
    <property type="entry name" value="MutL/Mlh/PMS"/>
</dbReference>
<dbReference type="OrthoDB" id="9763467at2"/>
<dbReference type="InterPro" id="IPR038973">
    <property type="entry name" value="MutL/Mlh/Pms-like"/>
</dbReference>
<dbReference type="CDD" id="cd16926">
    <property type="entry name" value="HATPase_MutL-MLH-PMS-like"/>
    <property type="match status" value="1"/>
</dbReference>
<feature type="domain" description="DNA mismatch repair protein S5" evidence="8">
    <location>
        <begin position="219"/>
        <end position="337"/>
    </location>
</feature>
<dbReference type="PANTHER" id="PTHR10073:SF12">
    <property type="entry name" value="DNA MISMATCH REPAIR PROTEIN MLH1"/>
    <property type="match status" value="1"/>
</dbReference>
<dbReference type="GO" id="GO:0016887">
    <property type="term" value="F:ATP hydrolysis activity"/>
    <property type="evidence" value="ECO:0007669"/>
    <property type="project" value="InterPro"/>
</dbReference>
<dbReference type="CDD" id="cd03482">
    <property type="entry name" value="MutL_Trans_MutL"/>
    <property type="match status" value="1"/>
</dbReference>
<dbReference type="NCBIfam" id="TIGR00585">
    <property type="entry name" value="mutl"/>
    <property type="match status" value="1"/>
</dbReference>
<dbReference type="GO" id="GO:0006298">
    <property type="term" value="P:mismatch repair"/>
    <property type="evidence" value="ECO:0007669"/>
    <property type="project" value="UniProtKB-UniRule"/>
</dbReference>
<dbReference type="InterPro" id="IPR014790">
    <property type="entry name" value="MutL_C"/>
</dbReference>
<dbReference type="FunFam" id="3.30.230.10:FF:000013">
    <property type="entry name" value="DNA mismatch repair endonuclease MutL"/>
    <property type="match status" value="1"/>
</dbReference>
<evidence type="ECO:0000256" key="3">
    <source>
        <dbReference type="ARBA" id="ARBA00022763"/>
    </source>
</evidence>
<evidence type="ECO:0000256" key="5">
    <source>
        <dbReference type="HAMAP-Rule" id="MF_00149"/>
    </source>
</evidence>
<dbReference type="EMBL" id="QDDL01000002">
    <property type="protein sequence ID" value="PVZ70408.1"/>
    <property type="molecule type" value="Genomic_DNA"/>
</dbReference>
<comment type="function">
    <text evidence="5">This protein is involved in the repair of mismatches in DNA. It is required for dam-dependent methyl-directed DNA mismatch repair. May act as a 'molecular matchmaker', a protein that promotes the formation of a stable complex between two or more DNA-binding proteins in an ATP-dependent manner without itself being part of a final effector complex.</text>
</comment>
<dbReference type="InterPro" id="IPR042121">
    <property type="entry name" value="MutL_C_regsub"/>
</dbReference>
<dbReference type="Pfam" id="PF13589">
    <property type="entry name" value="HATPase_c_3"/>
    <property type="match status" value="1"/>
</dbReference>
<reference evidence="9 10" key="1">
    <citation type="submission" date="2018-04" db="EMBL/GenBank/DDBJ databases">
        <title>Thalassorhabdus spongiae gen. nov., sp. nov., isolated from a marine sponge in South-West Iceland.</title>
        <authorList>
            <person name="Knobloch S."/>
            <person name="Daussin A."/>
            <person name="Johannsson R."/>
            <person name="Marteinsson V.T."/>
        </authorList>
    </citation>
    <scope>NUCLEOTIDE SEQUENCE [LARGE SCALE GENOMIC DNA]</scope>
    <source>
        <strain evidence="9 10">Hp12</strain>
    </source>
</reference>
<dbReference type="SMART" id="SM01340">
    <property type="entry name" value="DNA_mis_repair"/>
    <property type="match status" value="1"/>
</dbReference>
<evidence type="ECO:0000259" key="8">
    <source>
        <dbReference type="SMART" id="SM01340"/>
    </source>
</evidence>
<dbReference type="RefSeq" id="WP_116686479.1">
    <property type="nucleotide sequence ID" value="NZ_CAWNYD010000002.1"/>
</dbReference>
<dbReference type="Pfam" id="PF01119">
    <property type="entry name" value="DNA_mis_repair"/>
    <property type="match status" value="1"/>
</dbReference>
<feature type="region of interest" description="Disordered" evidence="6">
    <location>
        <begin position="388"/>
        <end position="407"/>
    </location>
</feature>
<dbReference type="InterPro" id="IPR014721">
    <property type="entry name" value="Ribsml_uS5_D2-typ_fold_subgr"/>
</dbReference>
<dbReference type="InterPro" id="IPR037198">
    <property type="entry name" value="MutL_C_sf"/>
</dbReference>
<dbReference type="SUPFAM" id="SSF54211">
    <property type="entry name" value="Ribosomal protein S5 domain 2-like"/>
    <property type="match status" value="1"/>
</dbReference>
<dbReference type="Proteomes" id="UP000244906">
    <property type="component" value="Unassembled WGS sequence"/>
</dbReference>
<dbReference type="GO" id="GO:0030983">
    <property type="term" value="F:mismatched DNA binding"/>
    <property type="evidence" value="ECO:0007669"/>
    <property type="project" value="InterPro"/>
</dbReference>
<evidence type="ECO:0000256" key="1">
    <source>
        <dbReference type="ARBA" id="ARBA00006082"/>
    </source>
</evidence>
<evidence type="ECO:0000256" key="2">
    <source>
        <dbReference type="ARBA" id="ARBA00021975"/>
    </source>
</evidence>
<dbReference type="PANTHER" id="PTHR10073">
    <property type="entry name" value="DNA MISMATCH REPAIR PROTEIN MLH, PMS, MUTL"/>
    <property type="match status" value="1"/>
</dbReference>
<keyword evidence="9" id="KW-0378">Hydrolase</keyword>
<evidence type="ECO:0000313" key="9">
    <source>
        <dbReference type="EMBL" id="PVZ70408.1"/>
    </source>
</evidence>
<evidence type="ECO:0000259" key="7">
    <source>
        <dbReference type="SMART" id="SM00853"/>
    </source>
</evidence>
<feature type="domain" description="MutL C-terminal dimerisation" evidence="7">
    <location>
        <begin position="453"/>
        <end position="596"/>
    </location>
</feature>
<dbReference type="NCBIfam" id="NF000949">
    <property type="entry name" value="PRK00095.1-2"/>
    <property type="match status" value="1"/>
</dbReference>
<comment type="similarity">
    <text evidence="1 5">Belongs to the DNA mismatch repair MutL/HexB family.</text>
</comment>
<dbReference type="SUPFAM" id="SSF118116">
    <property type="entry name" value="DNA mismatch repair protein MutL"/>
    <property type="match status" value="1"/>
</dbReference>
<dbReference type="Gene3D" id="3.30.1370.100">
    <property type="entry name" value="MutL, C-terminal domain, regulatory subdomain"/>
    <property type="match status" value="1"/>
</dbReference>
<evidence type="ECO:0000256" key="4">
    <source>
        <dbReference type="ARBA" id="ARBA00023204"/>
    </source>
</evidence>